<sequence>MDVHNETEFRIEHEPDSQSQEAGSNSMETDDADGENNDIYPQFESRLAIEDFTKLDLATVLIMFKLRYRITIKGMNSLLNILKLLKVPNVPADYLTLVKLLRTTSTATSPPFIKCTFCPQCELISRHTTNCTNEHCENYKQYKTKIQQHFIEYAIEHQIQSILERETHLTFPTLATTNADVKRDIYDGERYQELLRAKPGRFLTLSLNADGVQMKHCGDVSLWLIIFCINEIHQKQRFQIQNSIIGGLWPGPKKPSQK</sequence>
<proteinExistence type="predicted"/>
<feature type="region of interest" description="Disordered" evidence="1">
    <location>
        <begin position="1"/>
        <end position="37"/>
    </location>
</feature>
<dbReference type="OrthoDB" id="10199871at2759"/>
<evidence type="ECO:0000313" key="4">
    <source>
        <dbReference type="Proteomes" id="UP000663829"/>
    </source>
</evidence>
<comment type="caution">
    <text evidence="2">The sequence shown here is derived from an EMBL/GenBank/DDBJ whole genome shotgun (WGS) entry which is preliminary data.</text>
</comment>
<name>A0A816AGP9_9BILA</name>
<protein>
    <submittedName>
        <fullName evidence="2">Uncharacterized protein</fullName>
    </submittedName>
</protein>
<dbReference type="Proteomes" id="UP000681722">
    <property type="component" value="Unassembled WGS sequence"/>
</dbReference>
<evidence type="ECO:0000313" key="3">
    <source>
        <dbReference type="EMBL" id="CAF4470145.1"/>
    </source>
</evidence>
<dbReference type="EMBL" id="CAJNOQ010034640">
    <property type="protein sequence ID" value="CAF1595603.1"/>
    <property type="molecule type" value="Genomic_DNA"/>
</dbReference>
<organism evidence="2 4">
    <name type="scientific">Didymodactylos carnosus</name>
    <dbReference type="NCBI Taxonomy" id="1234261"/>
    <lineage>
        <taxon>Eukaryota</taxon>
        <taxon>Metazoa</taxon>
        <taxon>Spiralia</taxon>
        <taxon>Gnathifera</taxon>
        <taxon>Rotifera</taxon>
        <taxon>Eurotatoria</taxon>
        <taxon>Bdelloidea</taxon>
        <taxon>Philodinida</taxon>
        <taxon>Philodinidae</taxon>
        <taxon>Didymodactylos</taxon>
    </lineage>
</organism>
<evidence type="ECO:0000313" key="2">
    <source>
        <dbReference type="EMBL" id="CAF1595603.1"/>
    </source>
</evidence>
<dbReference type="AlphaFoldDB" id="A0A816AGP9"/>
<gene>
    <name evidence="2" type="ORF">GPM918_LOCUS42060</name>
    <name evidence="3" type="ORF">SRO942_LOCUS43231</name>
</gene>
<dbReference type="EMBL" id="CAJOBC010100921">
    <property type="protein sequence ID" value="CAF4470145.1"/>
    <property type="molecule type" value="Genomic_DNA"/>
</dbReference>
<feature type="compositionally biased region" description="Basic and acidic residues" evidence="1">
    <location>
        <begin position="1"/>
        <end position="16"/>
    </location>
</feature>
<keyword evidence="4" id="KW-1185">Reference proteome</keyword>
<reference evidence="2" key="1">
    <citation type="submission" date="2021-02" db="EMBL/GenBank/DDBJ databases">
        <authorList>
            <person name="Nowell W R."/>
        </authorList>
    </citation>
    <scope>NUCLEOTIDE SEQUENCE</scope>
</reference>
<dbReference type="Proteomes" id="UP000663829">
    <property type="component" value="Unassembled WGS sequence"/>
</dbReference>
<evidence type="ECO:0000256" key="1">
    <source>
        <dbReference type="SAM" id="MobiDB-lite"/>
    </source>
</evidence>
<accession>A0A816AGP9</accession>
<feature type="compositionally biased region" description="Polar residues" evidence="1">
    <location>
        <begin position="17"/>
        <end position="27"/>
    </location>
</feature>